<feature type="compositionally biased region" description="Polar residues" evidence="1">
    <location>
        <begin position="53"/>
        <end position="82"/>
    </location>
</feature>
<feature type="region of interest" description="Disordered" evidence="1">
    <location>
        <begin position="152"/>
        <end position="199"/>
    </location>
</feature>
<evidence type="ECO:0000313" key="2">
    <source>
        <dbReference type="EMBL" id="EYE93174.1"/>
    </source>
</evidence>
<dbReference type="Proteomes" id="UP000019804">
    <property type="component" value="Unassembled WGS sequence"/>
</dbReference>
<evidence type="ECO:0000313" key="3">
    <source>
        <dbReference type="Proteomes" id="UP000019804"/>
    </source>
</evidence>
<dbReference type="HOGENOM" id="CLU_1282965_0_0_1"/>
<feature type="compositionally biased region" description="Basic and acidic residues" evidence="1">
    <location>
        <begin position="112"/>
        <end position="128"/>
    </location>
</feature>
<dbReference type="Gene3D" id="3.30.450.30">
    <property type="entry name" value="Dynein light chain 2a, cytoplasmic"/>
    <property type="match status" value="1"/>
</dbReference>
<organism evidence="2 3">
    <name type="scientific">Aspergillus ruber (strain CBS 135680)</name>
    <dbReference type="NCBI Taxonomy" id="1388766"/>
    <lineage>
        <taxon>Eukaryota</taxon>
        <taxon>Fungi</taxon>
        <taxon>Dikarya</taxon>
        <taxon>Ascomycota</taxon>
        <taxon>Pezizomycotina</taxon>
        <taxon>Eurotiomycetes</taxon>
        <taxon>Eurotiomycetidae</taxon>
        <taxon>Eurotiales</taxon>
        <taxon>Aspergillaceae</taxon>
        <taxon>Aspergillus</taxon>
        <taxon>Aspergillus subgen. Aspergillus</taxon>
    </lineage>
</organism>
<evidence type="ECO:0000256" key="1">
    <source>
        <dbReference type="SAM" id="MobiDB-lite"/>
    </source>
</evidence>
<keyword evidence="3" id="KW-1185">Reference proteome</keyword>
<reference evidence="3" key="1">
    <citation type="journal article" date="2014" name="Nat. Commun.">
        <title>Genomic adaptations of the halophilic Dead Sea filamentous fungus Eurotium rubrum.</title>
        <authorList>
            <person name="Kis-Papo T."/>
            <person name="Weig A.R."/>
            <person name="Riley R."/>
            <person name="Persoh D."/>
            <person name="Salamov A."/>
            <person name="Sun H."/>
            <person name="Lipzen A."/>
            <person name="Wasser S.P."/>
            <person name="Rambold G."/>
            <person name="Grigoriev I.V."/>
            <person name="Nevo E."/>
        </authorList>
    </citation>
    <scope>NUCLEOTIDE SEQUENCE [LARGE SCALE GENOMIC DNA]</scope>
    <source>
        <strain evidence="3">CBS 135680</strain>
    </source>
</reference>
<sequence length="237" mass="26227">MAQQTVIPQHVTALLSHLTSRPGVQSTFILSRKDGSIIQSTGLLSAELERRNSQNMALRQQATSPLNEDAPTSNSTPRSPSVEQQEQQQQKPEEQEQPEGQSQEGQEQQEGQEGHQEEQQGQEQEQKQAYKPTHAEALAAHIFAFVSSASDLSMSLSHPPDDNDSKPSSNGLNLEALKNGITSPREEGDEGQEKEEDDEVKLLRLRTKKHEIVVVPDRKYLLCVVHDAAHMAGGRAR</sequence>
<dbReference type="RefSeq" id="XP_040636862.1">
    <property type="nucleotide sequence ID" value="XM_040782516.1"/>
</dbReference>
<feature type="compositionally biased region" description="Acidic residues" evidence="1">
    <location>
        <begin position="187"/>
        <end position="199"/>
    </location>
</feature>
<dbReference type="GeneID" id="63697640"/>
<dbReference type="OrthoDB" id="9985637at2759"/>
<name>A0A017S969_ASPRC</name>
<gene>
    <name evidence="2" type="ORF">EURHEDRAFT_414748</name>
</gene>
<protein>
    <recommendedName>
        <fullName evidence="4">Roadblock/LAMTOR2 domain-containing protein</fullName>
    </recommendedName>
</protein>
<proteinExistence type="predicted"/>
<feature type="region of interest" description="Disordered" evidence="1">
    <location>
        <begin position="53"/>
        <end position="131"/>
    </location>
</feature>
<evidence type="ECO:0008006" key="4">
    <source>
        <dbReference type="Google" id="ProtNLM"/>
    </source>
</evidence>
<dbReference type="AlphaFoldDB" id="A0A017S969"/>
<dbReference type="SUPFAM" id="SSF103196">
    <property type="entry name" value="Roadblock/LC7 domain"/>
    <property type="match status" value="1"/>
</dbReference>
<accession>A0A017S969</accession>
<dbReference type="EMBL" id="KK088433">
    <property type="protein sequence ID" value="EYE93174.1"/>
    <property type="molecule type" value="Genomic_DNA"/>
</dbReference>
<feature type="compositionally biased region" description="Low complexity" evidence="1">
    <location>
        <begin position="98"/>
        <end position="111"/>
    </location>
</feature>
<dbReference type="STRING" id="1388766.A0A017S969"/>